<reference evidence="1" key="1">
    <citation type="journal article" date="2020" name="Nature">
        <title>Giant virus diversity and host interactions through global metagenomics.</title>
        <authorList>
            <person name="Schulz F."/>
            <person name="Roux S."/>
            <person name="Paez-Espino D."/>
            <person name="Jungbluth S."/>
            <person name="Walsh D.A."/>
            <person name="Denef V.J."/>
            <person name="McMahon K.D."/>
            <person name="Konstantinidis K.T."/>
            <person name="Eloe-Fadrosh E.A."/>
            <person name="Kyrpides N.C."/>
            <person name="Woyke T."/>
        </authorList>
    </citation>
    <scope>NUCLEOTIDE SEQUENCE</scope>
    <source>
        <strain evidence="1">GVMAG-M-3300027963-41</strain>
    </source>
</reference>
<dbReference type="EMBL" id="MN740532">
    <property type="protein sequence ID" value="QHU31713.1"/>
    <property type="molecule type" value="Genomic_DNA"/>
</dbReference>
<protein>
    <submittedName>
        <fullName evidence="1">Uncharacterized protein</fullName>
    </submittedName>
</protein>
<name>A0A6C0LMD3_9ZZZZ</name>
<proteinExistence type="predicted"/>
<evidence type="ECO:0000313" key="1">
    <source>
        <dbReference type="EMBL" id="QHU31713.1"/>
    </source>
</evidence>
<dbReference type="AlphaFoldDB" id="A0A6C0LMD3"/>
<organism evidence="1">
    <name type="scientific">viral metagenome</name>
    <dbReference type="NCBI Taxonomy" id="1070528"/>
    <lineage>
        <taxon>unclassified sequences</taxon>
        <taxon>metagenomes</taxon>
        <taxon>organismal metagenomes</taxon>
    </lineage>
</organism>
<sequence length="79" mass="8642">MSSSVPLPSLPCWRCQQSFQPVSAAVFVCAPCAVITNKVADAAVKHCRVIEDQVRAELGSPLRKRARRVFEAQCADLDL</sequence>
<accession>A0A6C0LMD3</accession>